<dbReference type="Gene3D" id="3.90.180.10">
    <property type="entry name" value="Medium-chain alcohol dehydrogenases, catalytic domain"/>
    <property type="match status" value="1"/>
</dbReference>
<evidence type="ECO:0000256" key="1">
    <source>
        <dbReference type="ARBA" id="ARBA00022857"/>
    </source>
</evidence>
<dbReference type="FunFam" id="3.40.50.720:FF:000053">
    <property type="entry name" value="Quinone oxidoreductase 1"/>
    <property type="match status" value="1"/>
</dbReference>
<dbReference type="GO" id="GO:0005829">
    <property type="term" value="C:cytosol"/>
    <property type="evidence" value="ECO:0007669"/>
    <property type="project" value="TreeGrafter"/>
</dbReference>
<dbReference type="PANTHER" id="PTHR48106">
    <property type="entry name" value="QUINONE OXIDOREDUCTASE PIG3-RELATED"/>
    <property type="match status" value="1"/>
</dbReference>
<evidence type="ECO:0000256" key="4">
    <source>
        <dbReference type="ARBA" id="ARBA00070796"/>
    </source>
</evidence>
<dbReference type="GO" id="GO:0003960">
    <property type="term" value="F:quinone reductase (NADPH) activity"/>
    <property type="evidence" value="ECO:0007669"/>
    <property type="project" value="InterPro"/>
</dbReference>
<reference evidence="6 7" key="1">
    <citation type="journal article" date="2019" name="Front. Genet.">
        <title>Whole-Genome Sequencing of the Opportunistic Yeast Pathogen Candida inconspicua Uncovers Its Hybrid Origin.</title>
        <authorList>
            <person name="Mixao V."/>
            <person name="Hansen A.P."/>
            <person name="Saus E."/>
            <person name="Boekhout T."/>
            <person name="Lass-Florl C."/>
            <person name="Gabaldon T."/>
        </authorList>
    </citation>
    <scope>NUCLEOTIDE SEQUENCE [LARGE SCALE GENOMIC DNA]</scope>
    <source>
        <strain evidence="6 7">CBS 180</strain>
    </source>
</reference>
<dbReference type="InterPro" id="IPR002364">
    <property type="entry name" value="Quin_OxRdtase/zeta-crystal_CS"/>
</dbReference>
<dbReference type="EMBL" id="SELW01000193">
    <property type="protein sequence ID" value="TID30135.1"/>
    <property type="molecule type" value="Genomic_DNA"/>
</dbReference>
<dbReference type="PANTHER" id="PTHR48106:SF13">
    <property type="entry name" value="QUINONE OXIDOREDUCTASE-RELATED"/>
    <property type="match status" value="1"/>
</dbReference>
<dbReference type="InterPro" id="IPR013154">
    <property type="entry name" value="ADH-like_N"/>
</dbReference>
<proteinExistence type="predicted"/>
<dbReference type="GO" id="GO:0008270">
    <property type="term" value="F:zinc ion binding"/>
    <property type="evidence" value="ECO:0007669"/>
    <property type="project" value="InterPro"/>
</dbReference>
<dbReference type="InterPro" id="IPR011032">
    <property type="entry name" value="GroES-like_sf"/>
</dbReference>
<evidence type="ECO:0000256" key="3">
    <source>
        <dbReference type="ARBA" id="ARBA00043088"/>
    </source>
</evidence>
<feature type="domain" description="Enoyl reductase (ER)" evidence="5">
    <location>
        <begin position="44"/>
        <end position="362"/>
    </location>
</feature>
<name>A0A4T0X4D3_9ASCO</name>
<dbReference type="STRING" id="52247.A0A4T0X4D3"/>
<dbReference type="GO" id="GO:0035925">
    <property type="term" value="F:mRNA 3'-UTR AU-rich region binding"/>
    <property type="evidence" value="ECO:0007669"/>
    <property type="project" value="TreeGrafter"/>
</dbReference>
<keyword evidence="7" id="KW-1185">Reference proteome</keyword>
<dbReference type="PROSITE" id="PS01162">
    <property type="entry name" value="QOR_ZETA_CRYSTAL"/>
    <property type="match status" value="1"/>
</dbReference>
<dbReference type="GO" id="GO:0070402">
    <property type="term" value="F:NADPH binding"/>
    <property type="evidence" value="ECO:0007669"/>
    <property type="project" value="TreeGrafter"/>
</dbReference>
<dbReference type="InterPro" id="IPR047618">
    <property type="entry name" value="QOR-like"/>
</dbReference>
<sequence length="365" mass="40637">MNLFRSIRTTPLLLRLLNNQKRLMSISAQSIPKTQSVIFYEKNGGPEVLQYSTNYPTPQISDSQILVKNHYAGINYIETYFRKGIYKSNFPYIPGREASGEIVAIGSNVNNFKIGDKIAYLGGENFAQFTKLDSNKVSIINLGQNANDNQLKLYSASLLQGLTALTFINEAYNVQKDDFILVTAAAGGVGLILDQLISKVKKAHVIAVASSDEKLQLAKNNGAEFLLNSSKLSYDQIADEILRITNGKGVHAVFDSIGKDTIDLDLKVIRRKGTIVSYGNASGPIDSFSLGLLSPKNVRLLRPQLFGYITEPEEFQHYTKQLFNLIDSGELHIEIFKVYPLKDYKIATEEMESRKTTGKLLLQIP</sequence>
<dbReference type="SUPFAM" id="SSF51735">
    <property type="entry name" value="NAD(P)-binding Rossmann-fold domains"/>
    <property type="match status" value="1"/>
</dbReference>
<dbReference type="SUPFAM" id="SSF50129">
    <property type="entry name" value="GroES-like"/>
    <property type="match status" value="1"/>
</dbReference>
<keyword evidence="1" id="KW-0521">NADP</keyword>
<dbReference type="AlphaFoldDB" id="A0A4T0X4D3"/>
<dbReference type="Pfam" id="PF08240">
    <property type="entry name" value="ADH_N"/>
    <property type="match status" value="1"/>
</dbReference>
<dbReference type="OrthoDB" id="48317at2759"/>
<evidence type="ECO:0000313" key="6">
    <source>
        <dbReference type="EMBL" id="TID30135.1"/>
    </source>
</evidence>
<organism evidence="6 7">
    <name type="scientific">Pichia inconspicua</name>
    <dbReference type="NCBI Taxonomy" id="52247"/>
    <lineage>
        <taxon>Eukaryota</taxon>
        <taxon>Fungi</taxon>
        <taxon>Dikarya</taxon>
        <taxon>Ascomycota</taxon>
        <taxon>Saccharomycotina</taxon>
        <taxon>Pichiomycetes</taxon>
        <taxon>Pichiales</taxon>
        <taxon>Pichiaceae</taxon>
        <taxon>Pichia</taxon>
    </lineage>
</organism>
<dbReference type="CDD" id="cd05286">
    <property type="entry name" value="QOR2"/>
    <property type="match status" value="1"/>
</dbReference>
<evidence type="ECO:0000259" key="5">
    <source>
        <dbReference type="SMART" id="SM00829"/>
    </source>
</evidence>
<comment type="caution">
    <text evidence="6">The sequence shown here is derived from an EMBL/GenBank/DDBJ whole genome shotgun (WGS) entry which is preliminary data.</text>
</comment>
<dbReference type="SMART" id="SM00829">
    <property type="entry name" value="PKS_ER"/>
    <property type="match status" value="1"/>
</dbReference>
<evidence type="ECO:0000256" key="2">
    <source>
        <dbReference type="ARBA" id="ARBA00023002"/>
    </source>
</evidence>
<evidence type="ECO:0000313" key="7">
    <source>
        <dbReference type="Proteomes" id="UP000307173"/>
    </source>
</evidence>
<dbReference type="InterPro" id="IPR013149">
    <property type="entry name" value="ADH-like_C"/>
</dbReference>
<dbReference type="InterPro" id="IPR036291">
    <property type="entry name" value="NAD(P)-bd_dom_sf"/>
</dbReference>
<dbReference type="InterPro" id="IPR020843">
    <property type="entry name" value="ER"/>
</dbReference>
<gene>
    <name evidence="6" type="ORF">CANINC_001297</name>
</gene>
<dbReference type="Gene3D" id="3.40.50.720">
    <property type="entry name" value="NAD(P)-binding Rossmann-like Domain"/>
    <property type="match status" value="1"/>
</dbReference>
<accession>A0A4T0X4D3</accession>
<dbReference type="Pfam" id="PF00107">
    <property type="entry name" value="ADH_zinc_N"/>
    <property type="match status" value="1"/>
</dbReference>
<dbReference type="Proteomes" id="UP000307173">
    <property type="component" value="Unassembled WGS sequence"/>
</dbReference>
<keyword evidence="2" id="KW-0560">Oxidoreductase</keyword>
<protein>
    <recommendedName>
        <fullName evidence="4">Probable quinone oxidoreductase</fullName>
    </recommendedName>
    <alternativeName>
        <fullName evidence="3">NADPH:quinone reductase</fullName>
    </alternativeName>
</protein>